<name>A0A7X6S118_9STRE</name>
<dbReference type="SMART" id="SM00278">
    <property type="entry name" value="HhH1"/>
    <property type="match status" value="2"/>
</dbReference>
<dbReference type="GO" id="GO:0000166">
    <property type="term" value="F:nucleotide binding"/>
    <property type="evidence" value="ECO:0007669"/>
    <property type="project" value="InterPro"/>
</dbReference>
<feature type="domain" description="Helix-hairpin-helix DNA-binding motif class 1" evidence="1">
    <location>
        <begin position="125"/>
        <end position="144"/>
    </location>
</feature>
<dbReference type="InterPro" id="IPR010995">
    <property type="entry name" value="DNA_repair_Rad51/TF_NusA_a-hlx"/>
</dbReference>
<dbReference type="Gene3D" id="1.10.150.20">
    <property type="entry name" value="5' to 3' exonuclease, C-terminal subdomain"/>
    <property type="match status" value="1"/>
</dbReference>
<dbReference type="GO" id="GO:0003677">
    <property type="term" value="F:DNA binding"/>
    <property type="evidence" value="ECO:0007669"/>
    <property type="project" value="InterPro"/>
</dbReference>
<comment type="caution">
    <text evidence="2">The sequence shown here is derived from an EMBL/GenBank/DDBJ whole genome shotgun (WGS) entry which is preliminary data.</text>
</comment>
<protein>
    <submittedName>
        <fullName evidence="2">Helix-hairpin-helix domain-containing protein</fullName>
    </submittedName>
</protein>
<dbReference type="AlphaFoldDB" id="A0A7X6S118"/>
<dbReference type="SUPFAM" id="SSF47794">
    <property type="entry name" value="Rad51 N-terminal domain-like"/>
    <property type="match status" value="1"/>
</dbReference>
<evidence type="ECO:0000313" key="2">
    <source>
        <dbReference type="EMBL" id="NKZ19711.1"/>
    </source>
</evidence>
<dbReference type="GO" id="GO:0006281">
    <property type="term" value="P:DNA repair"/>
    <property type="evidence" value="ECO:0007669"/>
    <property type="project" value="InterPro"/>
</dbReference>
<proteinExistence type="predicted"/>
<dbReference type="EMBL" id="JAAXPR010000003">
    <property type="protein sequence ID" value="NKZ19711.1"/>
    <property type="molecule type" value="Genomic_DNA"/>
</dbReference>
<reference evidence="2 3" key="1">
    <citation type="submission" date="2020-04" db="EMBL/GenBank/DDBJ databases">
        <title>MicrobeNet Type strains.</title>
        <authorList>
            <person name="Nicholson A.C."/>
        </authorList>
    </citation>
    <scope>NUCLEOTIDE SEQUENCE [LARGE SCALE GENOMIC DNA]</scope>
    <source>
        <strain evidence="2 3">CCUG 69612</strain>
    </source>
</reference>
<sequence>MAKKKVNRKKVLKKQFAALRKAGKDLVGAATQTAQLAATTVSETAETLVDNVTEATSKAVETVTEKVQEATTAVADKVEDIKEKKAAKAFDAFVAELDGVATARLETFYAEGIQSVKDFTKWTEEELLGLKGIGPATIKQLKELGITFKK</sequence>
<evidence type="ECO:0000313" key="3">
    <source>
        <dbReference type="Proteomes" id="UP000522720"/>
    </source>
</evidence>
<dbReference type="Proteomes" id="UP000522720">
    <property type="component" value="Unassembled WGS sequence"/>
</dbReference>
<dbReference type="RefSeq" id="WP_168548467.1">
    <property type="nucleotide sequence ID" value="NZ_JAAXPR010000003.1"/>
</dbReference>
<dbReference type="InterPro" id="IPR003583">
    <property type="entry name" value="Hlx-hairpin-Hlx_DNA-bd_motif"/>
</dbReference>
<evidence type="ECO:0000259" key="1">
    <source>
        <dbReference type="SMART" id="SM00278"/>
    </source>
</evidence>
<gene>
    <name evidence="2" type="ORF">HF992_02405</name>
</gene>
<organism evidence="2 3">
    <name type="scientific">Streptococcus ovuberis</name>
    <dbReference type="NCBI Taxonomy" id="1936207"/>
    <lineage>
        <taxon>Bacteria</taxon>
        <taxon>Bacillati</taxon>
        <taxon>Bacillota</taxon>
        <taxon>Bacilli</taxon>
        <taxon>Lactobacillales</taxon>
        <taxon>Streptococcaceae</taxon>
        <taxon>Streptococcus</taxon>
    </lineage>
</organism>
<feature type="domain" description="Helix-hairpin-helix DNA-binding motif class 1" evidence="1">
    <location>
        <begin position="73"/>
        <end position="92"/>
    </location>
</feature>
<keyword evidence="3" id="KW-1185">Reference proteome</keyword>
<accession>A0A7X6S118</accession>